<evidence type="ECO:0000313" key="2">
    <source>
        <dbReference type="Proteomes" id="UP000299102"/>
    </source>
</evidence>
<sequence>MNTHVLLGSSVRPLTPGEWGRDAADGRRHINDNQTGTDGLTYLRILPVFWSALALGQSDESGGQSNATAQNALKFHNDTASMPAEPKNCTTPKGAAGVCTGREHCDYGTPAIDFTLYAPKGYRR</sequence>
<name>A0A4C1VEY9_EUMVA</name>
<dbReference type="Proteomes" id="UP000299102">
    <property type="component" value="Unassembled WGS sequence"/>
</dbReference>
<dbReference type="EMBL" id="BGZK01000316">
    <property type="protein sequence ID" value="GBP36215.1"/>
    <property type="molecule type" value="Genomic_DNA"/>
</dbReference>
<keyword evidence="2" id="KW-1185">Reference proteome</keyword>
<reference evidence="1 2" key="1">
    <citation type="journal article" date="2019" name="Commun. Biol.">
        <title>The bagworm genome reveals a unique fibroin gene that provides high tensile strength.</title>
        <authorList>
            <person name="Kono N."/>
            <person name="Nakamura H."/>
            <person name="Ohtoshi R."/>
            <person name="Tomita M."/>
            <person name="Numata K."/>
            <person name="Arakawa K."/>
        </authorList>
    </citation>
    <scope>NUCLEOTIDE SEQUENCE [LARGE SCALE GENOMIC DNA]</scope>
</reference>
<dbReference type="OrthoDB" id="7437557at2759"/>
<evidence type="ECO:0000313" key="1">
    <source>
        <dbReference type="EMBL" id="GBP36215.1"/>
    </source>
</evidence>
<accession>A0A4C1VEY9</accession>
<comment type="caution">
    <text evidence="1">The sequence shown here is derived from an EMBL/GenBank/DDBJ whole genome shotgun (WGS) entry which is preliminary data.</text>
</comment>
<proteinExistence type="predicted"/>
<organism evidence="1 2">
    <name type="scientific">Eumeta variegata</name>
    <name type="common">Bagworm moth</name>
    <name type="synonym">Eumeta japonica</name>
    <dbReference type="NCBI Taxonomy" id="151549"/>
    <lineage>
        <taxon>Eukaryota</taxon>
        <taxon>Metazoa</taxon>
        <taxon>Ecdysozoa</taxon>
        <taxon>Arthropoda</taxon>
        <taxon>Hexapoda</taxon>
        <taxon>Insecta</taxon>
        <taxon>Pterygota</taxon>
        <taxon>Neoptera</taxon>
        <taxon>Endopterygota</taxon>
        <taxon>Lepidoptera</taxon>
        <taxon>Glossata</taxon>
        <taxon>Ditrysia</taxon>
        <taxon>Tineoidea</taxon>
        <taxon>Psychidae</taxon>
        <taxon>Oiketicinae</taxon>
        <taxon>Eumeta</taxon>
    </lineage>
</organism>
<protein>
    <submittedName>
        <fullName evidence="1">Uncharacterized protein</fullName>
    </submittedName>
</protein>
<dbReference type="AlphaFoldDB" id="A0A4C1VEY9"/>
<gene>
    <name evidence="1" type="ORF">EVAR_85462_1</name>
</gene>